<evidence type="ECO:0000313" key="2">
    <source>
        <dbReference type="Proteomes" id="UP000320672"/>
    </source>
</evidence>
<keyword evidence="2" id="KW-1185">Reference proteome</keyword>
<evidence type="ECO:0000313" key="1">
    <source>
        <dbReference type="EMBL" id="QDS95842.1"/>
    </source>
</evidence>
<proteinExistence type="predicted"/>
<accession>A0A517MLT2</accession>
<organism evidence="1 2">
    <name type="scientific">Roseimaritima multifibrata</name>
    <dbReference type="NCBI Taxonomy" id="1930274"/>
    <lineage>
        <taxon>Bacteria</taxon>
        <taxon>Pseudomonadati</taxon>
        <taxon>Planctomycetota</taxon>
        <taxon>Planctomycetia</taxon>
        <taxon>Pirellulales</taxon>
        <taxon>Pirellulaceae</taxon>
        <taxon>Roseimaritima</taxon>
    </lineage>
</organism>
<gene>
    <name evidence="1" type="ORF">FF011L_46430</name>
</gene>
<reference evidence="1 2" key="1">
    <citation type="submission" date="2019-02" db="EMBL/GenBank/DDBJ databases">
        <title>Deep-cultivation of Planctomycetes and their phenomic and genomic characterization uncovers novel biology.</title>
        <authorList>
            <person name="Wiegand S."/>
            <person name="Jogler M."/>
            <person name="Boedeker C."/>
            <person name="Pinto D."/>
            <person name="Vollmers J."/>
            <person name="Rivas-Marin E."/>
            <person name="Kohn T."/>
            <person name="Peeters S.H."/>
            <person name="Heuer A."/>
            <person name="Rast P."/>
            <person name="Oberbeckmann S."/>
            <person name="Bunk B."/>
            <person name="Jeske O."/>
            <person name="Meyerdierks A."/>
            <person name="Storesund J.E."/>
            <person name="Kallscheuer N."/>
            <person name="Luecker S."/>
            <person name="Lage O.M."/>
            <person name="Pohl T."/>
            <person name="Merkel B.J."/>
            <person name="Hornburger P."/>
            <person name="Mueller R.-W."/>
            <person name="Bruemmer F."/>
            <person name="Labrenz M."/>
            <person name="Spormann A.M."/>
            <person name="Op den Camp H."/>
            <person name="Overmann J."/>
            <person name="Amann R."/>
            <person name="Jetten M.S.M."/>
            <person name="Mascher T."/>
            <person name="Medema M.H."/>
            <person name="Devos D.P."/>
            <person name="Kaster A.-K."/>
            <person name="Ovreas L."/>
            <person name="Rohde M."/>
            <person name="Galperin M.Y."/>
            <person name="Jogler C."/>
        </authorList>
    </citation>
    <scope>NUCLEOTIDE SEQUENCE [LARGE SCALE GENOMIC DNA]</scope>
    <source>
        <strain evidence="1 2">FF011L</strain>
    </source>
</reference>
<dbReference type="Proteomes" id="UP000320672">
    <property type="component" value="Chromosome"/>
</dbReference>
<sequence>MSAHFSRRPIFVMSPCLPIPVSWGAQIQSVSMVPSGKGVFLVILLSVGADCYFQQSGKPARLPAHMKLRRIAVQKFP</sequence>
<protein>
    <submittedName>
        <fullName evidence="1">Uncharacterized protein</fullName>
    </submittedName>
</protein>
<dbReference type="EMBL" id="CP036262">
    <property type="protein sequence ID" value="QDS95842.1"/>
    <property type="molecule type" value="Genomic_DNA"/>
</dbReference>
<name>A0A517MLT2_9BACT</name>
<dbReference type="KEGG" id="rml:FF011L_46430"/>
<dbReference type="AlphaFoldDB" id="A0A517MLT2"/>